<organism evidence="2 3">
    <name type="scientific">Pyrrhoderma noxium</name>
    <dbReference type="NCBI Taxonomy" id="2282107"/>
    <lineage>
        <taxon>Eukaryota</taxon>
        <taxon>Fungi</taxon>
        <taxon>Dikarya</taxon>
        <taxon>Basidiomycota</taxon>
        <taxon>Agaricomycotina</taxon>
        <taxon>Agaricomycetes</taxon>
        <taxon>Hymenochaetales</taxon>
        <taxon>Hymenochaetaceae</taxon>
        <taxon>Pyrrhoderma</taxon>
    </lineage>
</organism>
<comment type="caution">
    <text evidence="2">The sequence shown here is derived from an EMBL/GenBank/DDBJ whole genome shotgun (WGS) entry which is preliminary data.</text>
</comment>
<accession>A0A286UT11</accession>
<dbReference type="InParanoid" id="A0A286UT11"/>
<reference evidence="2 3" key="1">
    <citation type="journal article" date="2017" name="Mol. Ecol.">
        <title>Comparative and population genomic landscape of Phellinus noxius: A hypervariable fungus causing root rot in trees.</title>
        <authorList>
            <person name="Chung C.L."/>
            <person name="Lee T.J."/>
            <person name="Akiba M."/>
            <person name="Lee H.H."/>
            <person name="Kuo T.H."/>
            <person name="Liu D."/>
            <person name="Ke H.M."/>
            <person name="Yokoi T."/>
            <person name="Roa M.B."/>
            <person name="Lu M.J."/>
            <person name="Chang Y.Y."/>
            <person name="Ann P.J."/>
            <person name="Tsai J.N."/>
            <person name="Chen C.Y."/>
            <person name="Tzean S.S."/>
            <person name="Ota Y."/>
            <person name="Hattori T."/>
            <person name="Sahashi N."/>
            <person name="Liou R.F."/>
            <person name="Kikuchi T."/>
            <person name="Tsai I.J."/>
        </authorList>
    </citation>
    <scope>NUCLEOTIDE SEQUENCE [LARGE SCALE GENOMIC DNA]</scope>
    <source>
        <strain evidence="2 3">FFPRI411160</strain>
    </source>
</reference>
<dbReference type="EMBL" id="NBII01000002">
    <property type="protein sequence ID" value="PAV22743.1"/>
    <property type="molecule type" value="Genomic_DNA"/>
</dbReference>
<feature type="compositionally biased region" description="Basic and acidic residues" evidence="1">
    <location>
        <begin position="89"/>
        <end position="98"/>
    </location>
</feature>
<evidence type="ECO:0000313" key="2">
    <source>
        <dbReference type="EMBL" id="PAV22743.1"/>
    </source>
</evidence>
<dbReference type="Proteomes" id="UP000217199">
    <property type="component" value="Unassembled WGS sequence"/>
</dbReference>
<dbReference type="AlphaFoldDB" id="A0A286UT11"/>
<evidence type="ECO:0000256" key="1">
    <source>
        <dbReference type="SAM" id="MobiDB-lite"/>
    </source>
</evidence>
<feature type="compositionally biased region" description="Polar residues" evidence="1">
    <location>
        <begin position="1"/>
        <end position="18"/>
    </location>
</feature>
<proteinExistence type="predicted"/>
<protein>
    <submittedName>
        <fullName evidence="2">Uncharacterized protein</fullName>
    </submittedName>
</protein>
<sequence length="98" mass="11032">MSSDNGGAHTSQVDNNSGPKLPHRQPARYNPTVPTVVTEKDGDFKMRNQQPIQKAQTFSILDDKNTRKSAALDQKRIESSLRKHKIKKSKEDTTNKSK</sequence>
<gene>
    <name evidence="2" type="ORF">PNOK_0270000</name>
</gene>
<name>A0A286UT11_9AGAM</name>
<keyword evidence="3" id="KW-1185">Reference proteome</keyword>
<feature type="compositionally biased region" description="Polar residues" evidence="1">
    <location>
        <begin position="47"/>
        <end position="59"/>
    </location>
</feature>
<feature type="region of interest" description="Disordered" evidence="1">
    <location>
        <begin position="1"/>
        <end position="98"/>
    </location>
</feature>
<evidence type="ECO:0000313" key="3">
    <source>
        <dbReference type="Proteomes" id="UP000217199"/>
    </source>
</evidence>